<evidence type="ECO:0000313" key="7">
    <source>
        <dbReference type="Proteomes" id="UP000631114"/>
    </source>
</evidence>
<dbReference type="GO" id="GO:1990190">
    <property type="term" value="F:protein-N-terminal-glutamate acetyltransferase activity"/>
    <property type="evidence" value="ECO:0007669"/>
    <property type="project" value="TreeGrafter"/>
</dbReference>
<evidence type="ECO:0000256" key="2">
    <source>
        <dbReference type="ARBA" id="ARBA00023315"/>
    </source>
</evidence>
<dbReference type="Gene3D" id="3.40.630.30">
    <property type="match status" value="1"/>
</dbReference>
<proteinExistence type="inferred from homology"/>
<feature type="domain" description="N-acetyltransferase" evidence="5">
    <location>
        <begin position="60"/>
        <end position="198"/>
    </location>
</feature>
<dbReference type="Proteomes" id="UP000631114">
    <property type="component" value="Unassembled WGS sequence"/>
</dbReference>
<comment type="caution">
    <text evidence="6">The sequence shown here is derived from an EMBL/GenBank/DDBJ whole genome shotgun (WGS) entry which is preliminary data.</text>
</comment>
<dbReference type="PANTHER" id="PTHR23091:SF4">
    <property type="entry name" value="N-TERMINAL AMINO-ACID N(ALPHA)-ACETYLTRANSFERASE NATA"/>
    <property type="match status" value="1"/>
</dbReference>
<comment type="similarity">
    <text evidence="3">Belongs to the acetyltransferase family. ARD1 subfamily.</text>
</comment>
<dbReference type="InterPro" id="IPR016181">
    <property type="entry name" value="Acyl_CoA_acyltransferase"/>
</dbReference>
<dbReference type="PROSITE" id="PS51186">
    <property type="entry name" value="GNAT"/>
    <property type="match status" value="1"/>
</dbReference>
<evidence type="ECO:0000259" key="5">
    <source>
        <dbReference type="PROSITE" id="PS51186"/>
    </source>
</evidence>
<protein>
    <recommendedName>
        <fullName evidence="5">N-acetyltransferase domain-containing protein</fullName>
    </recommendedName>
</protein>
<organism evidence="6 7">
    <name type="scientific">Coptis chinensis</name>
    <dbReference type="NCBI Taxonomy" id="261450"/>
    <lineage>
        <taxon>Eukaryota</taxon>
        <taxon>Viridiplantae</taxon>
        <taxon>Streptophyta</taxon>
        <taxon>Embryophyta</taxon>
        <taxon>Tracheophyta</taxon>
        <taxon>Spermatophyta</taxon>
        <taxon>Magnoliopsida</taxon>
        <taxon>Ranunculales</taxon>
        <taxon>Ranunculaceae</taxon>
        <taxon>Coptidoideae</taxon>
        <taxon>Coptis</taxon>
    </lineage>
</organism>
<dbReference type="OrthoDB" id="25586at2759"/>
<keyword evidence="1" id="KW-0808">Transferase</keyword>
<dbReference type="GO" id="GO:1990189">
    <property type="term" value="F:protein N-terminal-serine acetyltransferase activity"/>
    <property type="evidence" value="ECO:0007669"/>
    <property type="project" value="TreeGrafter"/>
</dbReference>
<sequence length="251" mass="29284">MVCIRQATIDDVLGMQACNLLCLPENYPMKDYFDIILSWPQLSYVAEDYGGKIVGYVLVILYEDEDEEDDDDLLYEDEDDEEDYDDDLLYEDEDDEEEEEEGEEEEEEEEEGSGCRLQGYIQSLAVLRTHRKLGLATKLMTVAQNAMEQVYSVEKVALHCRTNNSPALNLYTKKFGYEICKTEEHGEDAYYYMVRSLVTPQKAHWGDSHPLYRLCELMISVANKSVQSLFPSGLRRLVVENYQIHRLMWRF</sequence>
<feature type="compositionally biased region" description="Acidic residues" evidence="4">
    <location>
        <begin position="91"/>
        <end position="112"/>
    </location>
</feature>
<evidence type="ECO:0000256" key="1">
    <source>
        <dbReference type="ARBA" id="ARBA00022679"/>
    </source>
</evidence>
<dbReference type="PANTHER" id="PTHR23091">
    <property type="entry name" value="N-TERMINAL ACETYLTRANSFERASE"/>
    <property type="match status" value="1"/>
</dbReference>
<dbReference type="Pfam" id="PF00583">
    <property type="entry name" value="Acetyltransf_1"/>
    <property type="match status" value="1"/>
</dbReference>
<dbReference type="EMBL" id="JADFTS010000003">
    <property type="protein sequence ID" value="KAF9617625.1"/>
    <property type="molecule type" value="Genomic_DNA"/>
</dbReference>
<name>A0A835IGQ4_9MAGN</name>
<dbReference type="GO" id="GO:0031415">
    <property type="term" value="C:NatA complex"/>
    <property type="evidence" value="ECO:0007669"/>
    <property type="project" value="InterPro"/>
</dbReference>
<dbReference type="InterPro" id="IPR000182">
    <property type="entry name" value="GNAT_dom"/>
</dbReference>
<dbReference type="AlphaFoldDB" id="A0A835IGQ4"/>
<keyword evidence="7" id="KW-1185">Reference proteome</keyword>
<reference evidence="6 7" key="1">
    <citation type="submission" date="2020-10" db="EMBL/GenBank/DDBJ databases">
        <title>The Coptis chinensis genome and diversification of protoberbering-type alkaloids.</title>
        <authorList>
            <person name="Wang B."/>
            <person name="Shu S."/>
            <person name="Song C."/>
            <person name="Liu Y."/>
        </authorList>
    </citation>
    <scope>NUCLEOTIDE SEQUENCE [LARGE SCALE GENOMIC DNA]</scope>
    <source>
        <strain evidence="6">HL-2020</strain>
        <tissue evidence="6">Leaf</tissue>
    </source>
</reference>
<feature type="region of interest" description="Disordered" evidence="4">
    <location>
        <begin position="91"/>
        <end position="115"/>
    </location>
</feature>
<evidence type="ECO:0000256" key="4">
    <source>
        <dbReference type="SAM" id="MobiDB-lite"/>
    </source>
</evidence>
<dbReference type="SUPFAM" id="SSF55729">
    <property type="entry name" value="Acyl-CoA N-acyltransferases (Nat)"/>
    <property type="match status" value="1"/>
</dbReference>
<evidence type="ECO:0000313" key="6">
    <source>
        <dbReference type="EMBL" id="KAF9617625.1"/>
    </source>
</evidence>
<accession>A0A835IGQ4</accession>
<gene>
    <name evidence="6" type="ORF">IFM89_037688</name>
</gene>
<dbReference type="InterPro" id="IPR045047">
    <property type="entry name" value="Ard1-like"/>
</dbReference>
<evidence type="ECO:0000256" key="3">
    <source>
        <dbReference type="ARBA" id="ARBA00025786"/>
    </source>
</evidence>
<keyword evidence="2" id="KW-0012">Acyltransferase</keyword>